<dbReference type="STRING" id="181874.A0A409VLQ5"/>
<dbReference type="Proteomes" id="UP000284842">
    <property type="component" value="Unassembled WGS sequence"/>
</dbReference>
<sequence length="302" mass="34531">MWLHYNLLQPPPHPSDSIIHHSSEQYRSMGTTYSQSDEEEHIPDREPEDIILETKSILMTRLPKELVDIIVEEAEFWLSATSEHDYGRGSPFVVENGPNDPVPFDRQRCCAITPEMSTMIPHKFLGIRRVKFTISSHDQGWGGESNLKGQYEGSWTWFEARIVRALPEKLEAEGITSPEPYLVRDLDMGTKNWSETIKNPYATKDGTGSKDPQVINGTGDTWTIRRNLRANNKFRKRVVVWSWDDELEANEERKLNGQGIGQGAGFVEALGKDDRIAVMARARYPGWMNFVESVTIEVFYSI</sequence>
<evidence type="ECO:0000313" key="2">
    <source>
        <dbReference type="Proteomes" id="UP000284842"/>
    </source>
</evidence>
<proteinExistence type="predicted"/>
<dbReference type="EMBL" id="NHTK01006027">
    <property type="protein sequence ID" value="PPQ67204.1"/>
    <property type="molecule type" value="Genomic_DNA"/>
</dbReference>
<organism evidence="1 2">
    <name type="scientific">Panaeolus cyanescens</name>
    <dbReference type="NCBI Taxonomy" id="181874"/>
    <lineage>
        <taxon>Eukaryota</taxon>
        <taxon>Fungi</taxon>
        <taxon>Dikarya</taxon>
        <taxon>Basidiomycota</taxon>
        <taxon>Agaricomycotina</taxon>
        <taxon>Agaricomycetes</taxon>
        <taxon>Agaricomycetidae</taxon>
        <taxon>Agaricales</taxon>
        <taxon>Agaricineae</taxon>
        <taxon>Galeropsidaceae</taxon>
        <taxon>Panaeolus</taxon>
    </lineage>
</organism>
<dbReference type="OrthoDB" id="66095at2759"/>
<gene>
    <name evidence="1" type="ORF">CVT24_011275</name>
</gene>
<dbReference type="InParanoid" id="A0A409VLQ5"/>
<reference evidence="1 2" key="1">
    <citation type="journal article" date="2018" name="Evol. Lett.">
        <title>Horizontal gene cluster transfer increased hallucinogenic mushroom diversity.</title>
        <authorList>
            <person name="Reynolds H.T."/>
            <person name="Vijayakumar V."/>
            <person name="Gluck-Thaler E."/>
            <person name="Korotkin H.B."/>
            <person name="Matheny P.B."/>
            <person name="Slot J.C."/>
        </authorList>
    </citation>
    <scope>NUCLEOTIDE SEQUENCE [LARGE SCALE GENOMIC DNA]</scope>
    <source>
        <strain evidence="1 2">2629</strain>
    </source>
</reference>
<protein>
    <submittedName>
        <fullName evidence="1">Uncharacterized protein</fullName>
    </submittedName>
</protein>
<evidence type="ECO:0000313" key="1">
    <source>
        <dbReference type="EMBL" id="PPQ67204.1"/>
    </source>
</evidence>
<comment type="caution">
    <text evidence="1">The sequence shown here is derived from an EMBL/GenBank/DDBJ whole genome shotgun (WGS) entry which is preliminary data.</text>
</comment>
<dbReference type="AlphaFoldDB" id="A0A409VLQ5"/>
<accession>A0A409VLQ5</accession>
<keyword evidence="2" id="KW-1185">Reference proteome</keyword>
<name>A0A409VLQ5_9AGAR</name>